<keyword evidence="2" id="KW-0472">Membrane</keyword>
<name>A0AAQ4DW56_AMBAM</name>
<feature type="transmembrane region" description="Helical" evidence="2">
    <location>
        <begin position="138"/>
        <end position="157"/>
    </location>
</feature>
<feature type="compositionally biased region" description="Polar residues" evidence="1">
    <location>
        <begin position="264"/>
        <end position="275"/>
    </location>
</feature>
<sequence length="364" mass="40543">MSVAVQGAIGQANFLVSTLPLVIRKDLQDLDDLVGANFQELQDAVITRAKAFKKALGDYRRNIGKVLVETRLKVKQQGQELLDVLVKFEQNATSSVNRTVTLYQFILGVLLAAMAAIVLQYIAAIYSGLRRVKRGFCGLYMASWMLSTAVVLFQLLFPMALLVSTASLAVGTVFDRFLCFPAQHPSSPASLVIIDFLLTKTMEQARAVGRRHITVNAGALLTAPTLAQNGSSAQPVNSSWKQNISIDKCWDNTEEDTNKKTRTGSEATSPMSQQRMEQYVSSVMSPDEGERWRLYQEIGRTSGPYYHPSVNAHRHSGARHRCPYASQRFHKVRTQEVAADWKTLREVLRGPPVVLESSWRRPDA</sequence>
<feature type="region of interest" description="Disordered" evidence="1">
    <location>
        <begin position="251"/>
        <end position="275"/>
    </location>
</feature>
<dbReference type="EMBL" id="JARKHS020026087">
    <property type="protein sequence ID" value="KAK8766696.1"/>
    <property type="molecule type" value="Genomic_DNA"/>
</dbReference>
<evidence type="ECO:0000313" key="3">
    <source>
        <dbReference type="EMBL" id="KAK8766696.1"/>
    </source>
</evidence>
<feature type="transmembrane region" description="Helical" evidence="2">
    <location>
        <begin position="102"/>
        <end position="126"/>
    </location>
</feature>
<comment type="caution">
    <text evidence="3">The sequence shown here is derived from an EMBL/GenBank/DDBJ whole genome shotgun (WGS) entry which is preliminary data.</text>
</comment>
<accession>A0AAQ4DW56</accession>
<keyword evidence="2" id="KW-0812">Transmembrane</keyword>
<keyword evidence="4" id="KW-1185">Reference proteome</keyword>
<evidence type="ECO:0000256" key="2">
    <source>
        <dbReference type="SAM" id="Phobius"/>
    </source>
</evidence>
<dbReference type="Proteomes" id="UP001321473">
    <property type="component" value="Unassembled WGS sequence"/>
</dbReference>
<evidence type="ECO:0000313" key="4">
    <source>
        <dbReference type="Proteomes" id="UP001321473"/>
    </source>
</evidence>
<evidence type="ECO:0000256" key="1">
    <source>
        <dbReference type="SAM" id="MobiDB-lite"/>
    </source>
</evidence>
<proteinExistence type="predicted"/>
<organism evidence="3 4">
    <name type="scientific">Amblyomma americanum</name>
    <name type="common">Lone star tick</name>
    <dbReference type="NCBI Taxonomy" id="6943"/>
    <lineage>
        <taxon>Eukaryota</taxon>
        <taxon>Metazoa</taxon>
        <taxon>Ecdysozoa</taxon>
        <taxon>Arthropoda</taxon>
        <taxon>Chelicerata</taxon>
        <taxon>Arachnida</taxon>
        <taxon>Acari</taxon>
        <taxon>Parasitiformes</taxon>
        <taxon>Ixodida</taxon>
        <taxon>Ixodoidea</taxon>
        <taxon>Ixodidae</taxon>
        <taxon>Amblyomminae</taxon>
        <taxon>Amblyomma</taxon>
    </lineage>
</organism>
<reference evidence="3 4" key="1">
    <citation type="journal article" date="2023" name="Arcadia Sci">
        <title>De novo assembly of a long-read Amblyomma americanum tick genome.</title>
        <authorList>
            <person name="Chou S."/>
            <person name="Poskanzer K.E."/>
            <person name="Rollins M."/>
            <person name="Thuy-Boun P.S."/>
        </authorList>
    </citation>
    <scope>NUCLEOTIDE SEQUENCE [LARGE SCALE GENOMIC DNA]</scope>
    <source>
        <strain evidence="3">F_SG_1</strain>
        <tissue evidence="3">Salivary glands</tissue>
    </source>
</reference>
<gene>
    <name evidence="3" type="ORF">V5799_006514</name>
</gene>
<keyword evidence="2" id="KW-1133">Transmembrane helix</keyword>
<protein>
    <submittedName>
        <fullName evidence="3">Uncharacterized protein</fullName>
    </submittedName>
</protein>
<dbReference type="AlphaFoldDB" id="A0AAQ4DW56"/>